<dbReference type="OrthoDB" id="3403133at2"/>
<sequence>MLGGSPPADRRRRAPSAPSRAAAAAAGSSVSIRRASVCALALTDHRSHVHAVTWVIVRVPCGVEAQEHAGGRVNVEELKQGDFEVLCVDEGLVGCRVPLALCWTERFERFPAVRKIRSYQGQGSVTRNYWWATMGGQLSCESHLERHHAMLLDFDPSVTALAAQPFRSFWPGRRGRRGHVPDLFARLADGGAVVVDVRPEARIGPDDAEAFAATARACELAGWIFRRVGAIDPVLLANGKGLAGYRHPRFPQREVAADLVPGQHVAIKEDHLGQTGSDEFCCSNRSTAKTPV</sequence>
<comment type="caution">
    <text evidence="2">The sequence shown here is derived from an EMBL/GenBank/DDBJ whole genome shotgun (WGS) entry which is preliminary data.</text>
</comment>
<name>A0A4R4WSD1_9ACTN</name>
<keyword evidence="3" id="KW-1185">Reference proteome</keyword>
<dbReference type="Proteomes" id="UP000294543">
    <property type="component" value="Unassembled WGS sequence"/>
</dbReference>
<dbReference type="EMBL" id="SMKP01000045">
    <property type="protein sequence ID" value="TDD20474.1"/>
    <property type="molecule type" value="Genomic_DNA"/>
</dbReference>
<dbReference type="AlphaFoldDB" id="A0A4R4WSD1"/>
<accession>A0A4R4WSD1</accession>
<dbReference type="InterPro" id="IPR048000">
    <property type="entry name" value="TnsA-like"/>
</dbReference>
<evidence type="ECO:0000313" key="3">
    <source>
        <dbReference type="Proteomes" id="UP000294543"/>
    </source>
</evidence>
<reference evidence="2 3" key="1">
    <citation type="submission" date="2019-03" db="EMBL/GenBank/DDBJ databases">
        <title>Draft genome sequences of novel Actinobacteria.</title>
        <authorList>
            <person name="Sahin N."/>
            <person name="Ay H."/>
            <person name="Saygin H."/>
        </authorList>
    </citation>
    <scope>NUCLEOTIDE SEQUENCE [LARGE SCALE GENOMIC DNA]</scope>
    <source>
        <strain evidence="2 3">KC712</strain>
    </source>
</reference>
<keyword evidence="2" id="KW-0378">Hydrolase</keyword>
<protein>
    <submittedName>
        <fullName evidence="2">TnsA-like heteromeric transposase endonuclease subunit</fullName>
    </submittedName>
</protein>
<gene>
    <name evidence="2" type="ORF">E1294_17920</name>
</gene>
<keyword evidence="2" id="KW-0540">Nuclease</keyword>
<feature type="region of interest" description="Disordered" evidence="1">
    <location>
        <begin position="1"/>
        <end position="20"/>
    </location>
</feature>
<keyword evidence="2" id="KW-0255">Endonuclease</keyword>
<proteinExistence type="predicted"/>
<organism evidence="2 3">
    <name type="scientific">Nonomuraea diastatica</name>
    <dbReference type="NCBI Taxonomy" id="1848329"/>
    <lineage>
        <taxon>Bacteria</taxon>
        <taxon>Bacillati</taxon>
        <taxon>Actinomycetota</taxon>
        <taxon>Actinomycetes</taxon>
        <taxon>Streptosporangiales</taxon>
        <taxon>Streptosporangiaceae</taxon>
        <taxon>Nonomuraea</taxon>
    </lineage>
</organism>
<evidence type="ECO:0000313" key="2">
    <source>
        <dbReference type="EMBL" id="TDD20474.1"/>
    </source>
</evidence>
<dbReference type="NCBIfam" id="NF033179">
    <property type="entry name" value="TnsA_like_Actin"/>
    <property type="match status" value="1"/>
</dbReference>
<evidence type="ECO:0000256" key="1">
    <source>
        <dbReference type="SAM" id="MobiDB-lite"/>
    </source>
</evidence>
<dbReference type="GO" id="GO:0004519">
    <property type="term" value="F:endonuclease activity"/>
    <property type="evidence" value="ECO:0007669"/>
    <property type="project" value="UniProtKB-KW"/>
</dbReference>